<evidence type="ECO:0000256" key="1">
    <source>
        <dbReference type="ARBA" id="ARBA00007416"/>
    </source>
</evidence>
<dbReference type="GO" id="GO:0008270">
    <property type="term" value="F:zinc ion binding"/>
    <property type="evidence" value="ECO:0007669"/>
    <property type="project" value="UniProtKB-KW"/>
</dbReference>
<name>A0A5N5SR55_9CRUS</name>
<dbReference type="EMBL" id="SEYY01021172">
    <property type="protein sequence ID" value="KAB7496634.1"/>
    <property type="molecule type" value="Genomic_DNA"/>
</dbReference>
<proteinExistence type="inferred from homology"/>
<evidence type="ECO:0000256" key="2">
    <source>
        <dbReference type="ARBA" id="ARBA00022723"/>
    </source>
</evidence>
<feature type="region of interest" description="Disordered" evidence="8">
    <location>
        <begin position="234"/>
        <end position="303"/>
    </location>
</feature>
<keyword evidence="4" id="KW-0862">Zinc</keyword>
<dbReference type="GO" id="GO:0031490">
    <property type="term" value="F:chromatin DNA binding"/>
    <property type="evidence" value="ECO:0007669"/>
    <property type="project" value="TreeGrafter"/>
</dbReference>
<dbReference type="PANTHER" id="PTHR22597">
    <property type="entry name" value="POLYCOMB GROUP PROTEIN"/>
    <property type="match status" value="1"/>
</dbReference>
<feature type="domain" description="Polycomb protein VEFS-Box" evidence="9">
    <location>
        <begin position="572"/>
        <end position="688"/>
    </location>
</feature>
<dbReference type="GO" id="GO:0016586">
    <property type="term" value="C:RSC-type complex"/>
    <property type="evidence" value="ECO:0007669"/>
    <property type="project" value="TreeGrafter"/>
</dbReference>
<dbReference type="CDD" id="cd21551">
    <property type="entry name" value="VEFS-box_SUZ12"/>
    <property type="match status" value="1"/>
</dbReference>
<dbReference type="Pfam" id="PF23320">
    <property type="entry name" value="Zn_SUZ12"/>
    <property type="match status" value="1"/>
</dbReference>
<sequence>MVTTATFVMIRTSRFRSDPSGLINFWKCMIMPPKRKDPICGEKPAAELQADHELFLQAFEKPTQIYRYLRTRNLISPIFLQRTLYYMKGRMSRTHKNRANFKVDSLLGKLKQKNENGSKLPGTFLNIIFLMDFMIKNVISGLSGEIAKIETFVVKICHKKRKESSSPLTQISVGVKDVLINPSESDKCSSGNSVKDSFKSSSMLSIPTYHFTANNGHQVKSFVLVFRVTFVHDQENTDEPQPKRRRVSRNCSQESSHSDTSTASGQNNNTSIPNNNVVVNGESTNGPLNGGTGTIGTNTNNSSNQKTALHTNCFGAELIVYDRYSRCQLCPGQYELVAYSIGPDAPAPGKTSPKKNVIWESLDTIKVEKLDEPLSTLENSPLIKFGLSWTEDNASNSNSNSHNISSSLKPKLRPLQPLDLVLTNNTATKPKPQGVASPEAPQLVLYQFVYNNNSRQQTEARYDFHCPWCSLKCCALYSLLKHLKLCHARFSFTYVPHPKGARIDVSLNECYDGSYAGNPQDLVVTPSGCSFSRSGPTRRSPTTSVLVCLPKRPKPSLSEFLEQDDNDFELPRSYILGHNRLYHHTMTCLPVQPHELDEDSEGEHDSEWVRTKTRMMIDEFSDVNEGEKELMKMWNLHVMKHNFVGDCQLPLACYMFIESHGSDLLQKNLYKNFVLHMASLNDFGLVGAGVVYKCLTMLQTKLEEEKVRSIVLSHWERQKRLSKRPFQSQPATPTPKSTLIKSVKLASKTAVLNGDGSQDISSSSSNLAKTMLTAKVDLSKVVISKSK</sequence>
<dbReference type="GO" id="GO:0035098">
    <property type="term" value="C:ESC/E(Z) complex"/>
    <property type="evidence" value="ECO:0007669"/>
    <property type="project" value="TreeGrafter"/>
</dbReference>
<evidence type="ECO:0000256" key="8">
    <source>
        <dbReference type="SAM" id="MobiDB-lite"/>
    </source>
</evidence>
<evidence type="ECO:0000256" key="5">
    <source>
        <dbReference type="ARBA" id="ARBA00022853"/>
    </source>
</evidence>
<keyword evidence="6" id="KW-0805">Transcription regulation</keyword>
<reference evidence="11 12" key="1">
    <citation type="journal article" date="2019" name="PLoS Biol.">
        <title>Sex chromosomes control vertical transmission of feminizing Wolbachia symbionts in an isopod.</title>
        <authorList>
            <person name="Becking T."/>
            <person name="Chebbi M.A."/>
            <person name="Giraud I."/>
            <person name="Moumen B."/>
            <person name="Laverre T."/>
            <person name="Caubet Y."/>
            <person name="Peccoud J."/>
            <person name="Gilbert C."/>
            <person name="Cordaux R."/>
        </authorList>
    </citation>
    <scope>NUCLEOTIDE SEQUENCE [LARGE SCALE GENOMIC DNA]</scope>
    <source>
        <strain evidence="11">ANa2</strain>
        <tissue evidence="11">Whole body excluding digestive tract and cuticle</tissue>
    </source>
</reference>
<dbReference type="GO" id="GO:0006325">
    <property type="term" value="P:chromatin organization"/>
    <property type="evidence" value="ECO:0007669"/>
    <property type="project" value="UniProtKB-KW"/>
</dbReference>
<keyword evidence="5" id="KW-0156">Chromatin regulator</keyword>
<dbReference type="AlphaFoldDB" id="A0A5N5SR55"/>
<dbReference type="InterPro" id="IPR057540">
    <property type="entry name" value="Znf_SUZ12"/>
</dbReference>
<dbReference type="CDD" id="cd21750">
    <property type="entry name" value="ZnB-Zn_SUZ12"/>
    <property type="match status" value="1"/>
</dbReference>
<feature type="domain" description="Polycomb protein SUZ12-like zinc finger" evidence="10">
    <location>
        <begin position="443"/>
        <end position="510"/>
    </location>
</feature>
<evidence type="ECO:0000313" key="12">
    <source>
        <dbReference type="Proteomes" id="UP000326759"/>
    </source>
</evidence>
<evidence type="ECO:0000259" key="10">
    <source>
        <dbReference type="Pfam" id="PF23320"/>
    </source>
</evidence>
<feature type="compositionally biased region" description="Polar residues" evidence="8">
    <location>
        <begin position="249"/>
        <end position="266"/>
    </location>
</feature>
<gene>
    <name evidence="11" type="primary">Suz12</name>
    <name evidence="11" type="ORF">Anas_02543</name>
</gene>
<evidence type="ECO:0000259" key="9">
    <source>
        <dbReference type="Pfam" id="PF09733"/>
    </source>
</evidence>
<organism evidence="11 12">
    <name type="scientific">Armadillidium nasatum</name>
    <dbReference type="NCBI Taxonomy" id="96803"/>
    <lineage>
        <taxon>Eukaryota</taxon>
        <taxon>Metazoa</taxon>
        <taxon>Ecdysozoa</taxon>
        <taxon>Arthropoda</taxon>
        <taxon>Crustacea</taxon>
        <taxon>Multicrustacea</taxon>
        <taxon>Malacostraca</taxon>
        <taxon>Eumalacostraca</taxon>
        <taxon>Peracarida</taxon>
        <taxon>Isopoda</taxon>
        <taxon>Oniscidea</taxon>
        <taxon>Crinocheta</taxon>
        <taxon>Armadillidiidae</taxon>
        <taxon>Armadillidium</taxon>
    </lineage>
</organism>
<feature type="compositionally biased region" description="Low complexity" evidence="8">
    <location>
        <begin position="267"/>
        <end position="287"/>
    </location>
</feature>
<evidence type="ECO:0000256" key="4">
    <source>
        <dbReference type="ARBA" id="ARBA00022833"/>
    </source>
</evidence>
<dbReference type="OrthoDB" id="166746at2759"/>
<protein>
    <submittedName>
        <fullName evidence="11">Polycomb protein Suz12</fullName>
    </submittedName>
</protein>
<evidence type="ECO:0000256" key="7">
    <source>
        <dbReference type="ARBA" id="ARBA00023163"/>
    </source>
</evidence>
<dbReference type="CDD" id="cd21740">
    <property type="entry name" value="C2_II_SUZ12"/>
    <property type="match status" value="1"/>
</dbReference>
<keyword evidence="7" id="KW-0804">Transcription</keyword>
<dbReference type="PANTHER" id="PTHR22597:SF0">
    <property type="entry name" value="POLYCOMB PROTEIN SUZ12"/>
    <property type="match status" value="1"/>
</dbReference>
<accession>A0A5N5SR55</accession>
<dbReference type="InterPro" id="IPR019135">
    <property type="entry name" value="Polycomb_protein_VEFS-Box"/>
</dbReference>
<keyword evidence="2" id="KW-0479">Metal-binding</keyword>
<comment type="caution">
    <text evidence="11">The sequence shown here is derived from an EMBL/GenBank/DDBJ whole genome shotgun (WGS) entry which is preliminary data.</text>
</comment>
<evidence type="ECO:0000313" key="11">
    <source>
        <dbReference type="EMBL" id="KAB7496634.1"/>
    </source>
</evidence>
<keyword evidence="3" id="KW-0863">Zinc-finger</keyword>
<comment type="similarity">
    <text evidence="1">Belongs to the VEFS (VRN2-EMF2-FIS2-SU(Z)12) family.</text>
</comment>
<keyword evidence="12" id="KW-1185">Reference proteome</keyword>
<dbReference type="Proteomes" id="UP000326759">
    <property type="component" value="Unassembled WGS sequence"/>
</dbReference>
<evidence type="ECO:0000256" key="6">
    <source>
        <dbReference type="ARBA" id="ARBA00023015"/>
    </source>
</evidence>
<dbReference type="Pfam" id="PF09733">
    <property type="entry name" value="VEFS-Box"/>
    <property type="match status" value="1"/>
</dbReference>
<evidence type="ECO:0000256" key="3">
    <source>
        <dbReference type="ARBA" id="ARBA00022771"/>
    </source>
</evidence>